<evidence type="ECO:0000256" key="4">
    <source>
        <dbReference type="PROSITE-ProRule" id="PRU00146"/>
    </source>
</evidence>
<keyword evidence="2 4" id="KW-0863">Zinc-finger</keyword>
<dbReference type="Gene3D" id="3.30.40.10">
    <property type="entry name" value="Zinc/RING finger domain, C3HC4 (zinc finger)"/>
    <property type="match status" value="1"/>
</dbReference>
<dbReference type="STRING" id="151549.A0A4C1SQ62"/>
<evidence type="ECO:0000259" key="6">
    <source>
        <dbReference type="PROSITE" id="PS50016"/>
    </source>
</evidence>
<dbReference type="SMART" id="SM00249">
    <property type="entry name" value="PHD"/>
    <property type="match status" value="1"/>
</dbReference>
<proteinExistence type="predicted"/>
<accession>A0A4C1SQ62</accession>
<gene>
    <name evidence="7" type="primary">IntS12</name>
    <name evidence="7" type="ORF">EVAR_6508_1</name>
</gene>
<feature type="compositionally biased region" description="Low complexity" evidence="5">
    <location>
        <begin position="175"/>
        <end position="187"/>
    </location>
</feature>
<feature type="compositionally biased region" description="Polar residues" evidence="5">
    <location>
        <begin position="73"/>
        <end position="90"/>
    </location>
</feature>
<dbReference type="Proteomes" id="UP000299102">
    <property type="component" value="Unassembled WGS sequence"/>
</dbReference>
<keyword evidence="1" id="KW-0479">Metal-binding</keyword>
<feature type="compositionally biased region" description="Low complexity" evidence="5">
    <location>
        <begin position="194"/>
        <end position="211"/>
    </location>
</feature>
<evidence type="ECO:0000256" key="2">
    <source>
        <dbReference type="ARBA" id="ARBA00022771"/>
    </source>
</evidence>
<feature type="region of interest" description="Disordered" evidence="5">
    <location>
        <begin position="57"/>
        <end position="98"/>
    </location>
</feature>
<organism evidence="7 8">
    <name type="scientific">Eumeta variegata</name>
    <name type="common">Bagworm moth</name>
    <name type="synonym">Eumeta japonica</name>
    <dbReference type="NCBI Taxonomy" id="151549"/>
    <lineage>
        <taxon>Eukaryota</taxon>
        <taxon>Metazoa</taxon>
        <taxon>Ecdysozoa</taxon>
        <taxon>Arthropoda</taxon>
        <taxon>Hexapoda</taxon>
        <taxon>Insecta</taxon>
        <taxon>Pterygota</taxon>
        <taxon>Neoptera</taxon>
        <taxon>Endopterygota</taxon>
        <taxon>Lepidoptera</taxon>
        <taxon>Glossata</taxon>
        <taxon>Ditrysia</taxon>
        <taxon>Tineoidea</taxon>
        <taxon>Psychidae</taxon>
        <taxon>Oiketicinae</taxon>
        <taxon>Eumeta</taxon>
    </lineage>
</organism>
<dbReference type="AlphaFoldDB" id="A0A4C1SQ62"/>
<dbReference type="InterPro" id="IPR011011">
    <property type="entry name" value="Znf_FYVE_PHD"/>
</dbReference>
<dbReference type="InterPro" id="IPR019787">
    <property type="entry name" value="Znf_PHD-finger"/>
</dbReference>
<evidence type="ECO:0000256" key="3">
    <source>
        <dbReference type="ARBA" id="ARBA00022833"/>
    </source>
</evidence>
<evidence type="ECO:0000313" key="8">
    <source>
        <dbReference type="Proteomes" id="UP000299102"/>
    </source>
</evidence>
<dbReference type="InterPro" id="IPR013083">
    <property type="entry name" value="Znf_RING/FYVE/PHD"/>
</dbReference>
<reference evidence="7 8" key="1">
    <citation type="journal article" date="2019" name="Commun. Biol.">
        <title>The bagworm genome reveals a unique fibroin gene that provides high tensile strength.</title>
        <authorList>
            <person name="Kono N."/>
            <person name="Nakamura H."/>
            <person name="Ohtoshi R."/>
            <person name="Tomita M."/>
            <person name="Numata K."/>
            <person name="Arakawa K."/>
        </authorList>
    </citation>
    <scope>NUCLEOTIDE SEQUENCE [LARGE SCALE GENOMIC DNA]</scope>
</reference>
<dbReference type="OrthoDB" id="5846437at2759"/>
<evidence type="ECO:0000313" key="7">
    <source>
        <dbReference type="EMBL" id="GBP04289.1"/>
    </source>
</evidence>
<feature type="region of interest" description="Disordered" evidence="5">
    <location>
        <begin position="175"/>
        <end position="211"/>
    </location>
</feature>
<dbReference type="Pfam" id="PF00628">
    <property type="entry name" value="PHD"/>
    <property type="match status" value="1"/>
</dbReference>
<dbReference type="EMBL" id="BGZK01000013">
    <property type="protein sequence ID" value="GBP04289.1"/>
    <property type="molecule type" value="Genomic_DNA"/>
</dbReference>
<evidence type="ECO:0000256" key="5">
    <source>
        <dbReference type="SAM" id="MobiDB-lite"/>
    </source>
</evidence>
<dbReference type="InterPro" id="IPR001965">
    <property type="entry name" value="Znf_PHD"/>
</dbReference>
<dbReference type="SUPFAM" id="SSF57903">
    <property type="entry name" value="FYVE/PHD zinc finger"/>
    <property type="match status" value="1"/>
</dbReference>
<dbReference type="PROSITE" id="PS50016">
    <property type="entry name" value="ZF_PHD_2"/>
    <property type="match status" value="1"/>
</dbReference>
<feature type="domain" description="PHD-type" evidence="6">
    <location>
        <begin position="114"/>
        <end position="167"/>
    </location>
</feature>
<keyword evidence="3" id="KW-0862">Zinc</keyword>
<comment type="caution">
    <text evidence="7">The sequence shown here is derived from an EMBL/GenBank/DDBJ whole genome shotgun (WGS) entry which is preliminary data.</text>
</comment>
<dbReference type="InterPro" id="IPR019786">
    <property type="entry name" value="Zinc_finger_PHD-type_CS"/>
</dbReference>
<dbReference type="PROSITE" id="PS01359">
    <property type="entry name" value="ZF_PHD_1"/>
    <property type="match status" value="1"/>
</dbReference>
<name>A0A4C1SQ62_EUMVA</name>
<keyword evidence="8" id="KW-1185">Reference proteome</keyword>
<evidence type="ECO:0000256" key="1">
    <source>
        <dbReference type="ARBA" id="ARBA00022723"/>
    </source>
</evidence>
<protein>
    <submittedName>
        <fullName evidence="7">Integrator complex subunit 12</fullName>
    </submittedName>
</protein>
<dbReference type="GO" id="GO:0008270">
    <property type="term" value="F:zinc ion binding"/>
    <property type="evidence" value="ECO:0007669"/>
    <property type="project" value="UniProtKB-KW"/>
</dbReference>
<sequence length="245" mass="27014">MSFVDLDPSVKLCLKHLYSTAPDSLEQLRFTFDDYIRQTYGNAKTLVNVLPKKYLNEEKGESSSRSKHKAEKSITSKTVPVPHQSPQQLQIPERENDDGSVMDGELPFDLLEEDLTCAVCRQIAVQAGNRLVECDVCHALYHQDCHKPVISDSDMGSGWQCATCLTSQGYSISGYPSSSKSQSSKSPTRVSSGSSTPVKISNISSSSSLSSKIVTPNINIISADKRIQIMKKKAAKQQEKKKHSK</sequence>